<comment type="caution">
    <text evidence="1">The sequence shown here is derived from an EMBL/GenBank/DDBJ whole genome shotgun (WGS) entry which is preliminary data.</text>
</comment>
<accession>A0A3V4SGR5</accession>
<evidence type="ECO:0000313" key="2">
    <source>
        <dbReference type="EMBL" id="EDH5176351.1"/>
    </source>
</evidence>
<reference evidence="2" key="2">
    <citation type="submission" date="2018-07" db="EMBL/GenBank/DDBJ databases">
        <authorList>
            <consortium name="GenomeTrakr network: Whole genome sequencing for foodborne pathogen traceback"/>
        </authorList>
    </citation>
    <scope>NUCLEOTIDE SEQUENCE</scope>
    <source>
        <strain evidence="2">FSIS1701107</strain>
    </source>
</reference>
<evidence type="ECO:0008006" key="3">
    <source>
        <dbReference type="Google" id="ProtNLM"/>
    </source>
</evidence>
<sequence>MNSPAALAAIVVALVRMLREGHAFSESLGESAMCGIITYITIGAMSYWGWTIDQTAWVGSVVGYLGVKKVDTIAKSITEKRLKKYEQ</sequence>
<dbReference type="EMBL" id="AAMHXE010000001">
    <property type="protein sequence ID" value="EDH5176351.1"/>
    <property type="molecule type" value="Genomic_DNA"/>
</dbReference>
<dbReference type="InterPro" id="IPR006481">
    <property type="entry name" value="Phage_lambda_GpS_holin"/>
</dbReference>
<dbReference type="Pfam" id="PF05106">
    <property type="entry name" value="Phage_holin_3_1"/>
    <property type="match status" value="1"/>
</dbReference>
<dbReference type="RefSeq" id="WP_116525922.1">
    <property type="nucleotide sequence ID" value="NZ_JADDHZ010000008.1"/>
</dbReference>
<organism evidence="1">
    <name type="scientific">Salmonella enterica subsp. enterica serovar Altona</name>
    <dbReference type="NCBI Taxonomy" id="1151173"/>
    <lineage>
        <taxon>Bacteria</taxon>
        <taxon>Pseudomonadati</taxon>
        <taxon>Pseudomonadota</taxon>
        <taxon>Gammaproteobacteria</taxon>
        <taxon>Enterobacterales</taxon>
        <taxon>Enterobacteriaceae</taxon>
        <taxon>Salmonella</taxon>
    </lineage>
</organism>
<reference evidence="1" key="1">
    <citation type="submission" date="2018-07" db="EMBL/GenBank/DDBJ databases">
        <authorList>
            <consortium name="NARMS: The National Antimicrobial Resistance Monitoring System"/>
        </authorList>
    </citation>
    <scope>NUCLEOTIDE SEQUENCE</scope>
    <source>
        <strain evidence="1">CVM N57113F</strain>
    </source>
</reference>
<evidence type="ECO:0000313" key="1">
    <source>
        <dbReference type="EMBL" id="ECT5876406.1"/>
    </source>
</evidence>
<dbReference type="AlphaFoldDB" id="A0A3V4SGR5"/>
<protein>
    <recommendedName>
        <fullName evidence="3">Holin</fullName>
    </recommendedName>
</protein>
<gene>
    <name evidence="1" type="ORF">A3Z14_05540</name>
    <name evidence="2" type="ORF">CB082_02845</name>
</gene>
<name>A0A3V4SGR5_SALET</name>
<dbReference type="EMBL" id="AAKNFY010000002">
    <property type="protein sequence ID" value="ECT5876406.1"/>
    <property type="molecule type" value="Genomic_DNA"/>
</dbReference>
<proteinExistence type="predicted"/>